<gene>
    <name evidence="2" type="ORF">RND71_019074</name>
</gene>
<evidence type="ECO:0000256" key="1">
    <source>
        <dbReference type="SAM" id="MobiDB-lite"/>
    </source>
</evidence>
<dbReference type="Proteomes" id="UP001291623">
    <property type="component" value="Unassembled WGS sequence"/>
</dbReference>
<proteinExistence type="predicted"/>
<feature type="compositionally biased region" description="Low complexity" evidence="1">
    <location>
        <begin position="264"/>
        <end position="297"/>
    </location>
</feature>
<feature type="compositionally biased region" description="Basic and acidic residues" evidence="1">
    <location>
        <begin position="241"/>
        <end position="251"/>
    </location>
</feature>
<dbReference type="PANTHER" id="PTHR31286">
    <property type="entry name" value="GLYCINE-RICH CELL WALL STRUCTURAL PROTEIN 1.8-LIKE"/>
    <property type="match status" value="1"/>
</dbReference>
<dbReference type="EMBL" id="JAVYJV010000009">
    <property type="protein sequence ID" value="KAK4363833.1"/>
    <property type="molecule type" value="Genomic_DNA"/>
</dbReference>
<name>A0AAE1VBK6_9SOLA</name>
<evidence type="ECO:0008006" key="4">
    <source>
        <dbReference type="Google" id="ProtNLM"/>
    </source>
</evidence>
<feature type="region of interest" description="Disordered" evidence="1">
    <location>
        <begin position="241"/>
        <end position="317"/>
    </location>
</feature>
<comment type="caution">
    <text evidence="2">The sequence shown here is derived from an EMBL/GenBank/DDBJ whole genome shotgun (WGS) entry which is preliminary data.</text>
</comment>
<feature type="compositionally biased region" description="Polar residues" evidence="1">
    <location>
        <begin position="306"/>
        <end position="317"/>
    </location>
</feature>
<dbReference type="AlphaFoldDB" id="A0AAE1VBK6"/>
<dbReference type="InterPro" id="IPR040256">
    <property type="entry name" value="At4g02000-like"/>
</dbReference>
<protein>
    <recommendedName>
        <fullName evidence="4">DUF4283 domain-containing protein</fullName>
    </recommendedName>
</protein>
<evidence type="ECO:0000313" key="3">
    <source>
        <dbReference type="Proteomes" id="UP001291623"/>
    </source>
</evidence>
<reference evidence="2" key="1">
    <citation type="submission" date="2023-12" db="EMBL/GenBank/DDBJ databases">
        <title>Genome assembly of Anisodus tanguticus.</title>
        <authorList>
            <person name="Wang Y.-J."/>
        </authorList>
    </citation>
    <scope>NUCLEOTIDE SEQUENCE</scope>
    <source>
        <strain evidence="2">KB-2021</strain>
        <tissue evidence="2">Leaf</tissue>
    </source>
</reference>
<evidence type="ECO:0000313" key="2">
    <source>
        <dbReference type="EMBL" id="KAK4363833.1"/>
    </source>
</evidence>
<sequence length="435" mass="47188">MAMVATGRPPPEVVQPPMITPANPLPITYANLFKSPSSAIGENLSHGGNPSFFYFPRKPIHYLHGEPTIRLNHQEVALTIEQQELNFAVIGKFSHGMPDLNFLRTAIPKQCELKAEEQSKSFFMRTFKWDVWFNPEEETSLAVIWISFPSLAPNFIVESILISLASSVGKPISIDAATRNKTRLSCARVKVKVDMRKEQYGEGIKTISGKIQYDILPKYCPNCKLQGHDSLVCWKLHPKLSPEKENQDGGGKEAAAAKSKDKATNPISSSSNSSRQTPTPTTNAPNPTPTNTWVTVTGKNRENKNRTQIQPSKPTETAIQATGTMNTGPRAIEIAIQGLETASQSKTTNLAKISDVENPTGIIGAAAAGGKEGDDNPNIERASIADTRVDTEVVVSCNSGNLNVNVDVIVTPADSVLDREILDTDNGNEGDTGNT</sequence>
<dbReference type="PANTHER" id="PTHR31286:SF179">
    <property type="entry name" value="RNASE H TYPE-1 DOMAIN-CONTAINING PROTEIN"/>
    <property type="match status" value="1"/>
</dbReference>
<accession>A0AAE1VBK6</accession>
<keyword evidence="3" id="KW-1185">Reference proteome</keyword>
<organism evidence="2 3">
    <name type="scientific">Anisodus tanguticus</name>
    <dbReference type="NCBI Taxonomy" id="243964"/>
    <lineage>
        <taxon>Eukaryota</taxon>
        <taxon>Viridiplantae</taxon>
        <taxon>Streptophyta</taxon>
        <taxon>Embryophyta</taxon>
        <taxon>Tracheophyta</taxon>
        <taxon>Spermatophyta</taxon>
        <taxon>Magnoliopsida</taxon>
        <taxon>eudicotyledons</taxon>
        <taxon>Gunneridae</taxon>
        <taxon>Pentapetalae</taxon>
        <taxon>asterids</taxon>
        <taxon>lamiids</taxon>
        <taxon>Solanales</taxon>
        <taxon>Solanaceae</taxon>
        <taxon>Solanoideae</taxon>
        <taxon>Hyoscyameae</taxon>
        <taxon>Anisodus</taxon>
    </lineage>
</organism>